<dbReference type="AlphaFoldDB" id="A0A816Q1L6"/>
<dbReference type="Proteomes" id="UP001295469">
    <property type="component" value="Chromosome C06"/>
</dbReference>
<protein>
    <submittedName>
        <fullName evidence="1">(rape) hypothetical protein</fullName>
    </submittedName>
</protein>
<accession>A0A816Q1L6</accession>
<sequence>MSTFCGVENNNKVVYQTLTPINYFKILVKLDIFV</sequence>
<reference evidence="1" key="1">
    <citation type="submission" date="2021-01" db="EMBL/GenBank/DDBJ databases">
        <authorList>
            <consortium name="Genoscope - CEA"/>
            <person name="William W."/>
        </authorList>
    </citation>
    <scope>NUCLEOTIDE SEQUENCE</scope>
</reference>
<name>A0A816Q1L6_BRANA</name>
<dbReference type="EMBL" id="HG994370">
    <property type="protein sequence ID" value="CAF2054263.1"/>
    <property type="molecule type" value="Genomic_DNA"/>
</dbReference>
<proteinExistence type="predicted"/>
<gene>
    <name evidence="1" type="ORF">DARMORV10_C06P02900.1</name>
</gene>
<organism evidence="1">
    <name type="scientific">Brassica napus</name>
    <name type="common">Rape</name>
    <dbReference type="NCBI Taxonomy" id="3708"/>
    <lineage>
        <taxon>Eukaryota</taxon>
        <taxon>Viridiplantae</taxon>
        <taxon>Streptophyta</taxon>
        <taxon>Embryophyta</taxon>
        <taxon>Tracheophyta</taxon>
        <taxon>Spermatophyta</taxon>
        <taxon>Magnoliopsida</taxon>
        <taxon>eudicotyledons</taxon>
        <taxon>Gunneridae</taxon>
        <taxon>Pentapetalae</taxon>
        <taxon>rosids</taxon>
        <taxon>malvids</taxon>
        <taxon>Brassicales</taxon>
        <taxon>Brassicaceae</taxon>
        <taxon>Brassiceae</taxon>
        <taxon>Brassica</taxon>
    </lineage>
</organism>
<evidence type="ECO:0000313" key="1">
    <source>
        <dbReference type="EMBL" id="CAF2054263.1"/>
    </source>
</evidence>